<dbReference type="AlphaFoldDB" id="A0A2P7SIF8"/>
<protein>
    <submittedName>
        <fullName evidence="1">Uncharacterized protein</fullName>
    </submittedName>
</protein>
<gene>
    <name evidence="1" type="ORF">C7I85_08195</name>
</gene>
<dbReference type="EMBL" id="PXYL01000003">
    <property type="protein sequence ID" value="PSJ62279.1"/>
    <property type="molecule type" value="Genomic_DNA"/>
</dbReference>
<organism evidence="1 2">
    <name type="scientific">Pseudaminobacter soli</name>
    <name type="common">ex Li et al. 2025</name>
    <dbReference type="NCBI Taxonomy" id="1295366"/>
    <lineage>
        <taxon>Bacteria</taxon>
        <taxon>Pseudomonadati</taxon>
        <taxon>Pseudomonadota</taxon>
        <taxon>Alphaproteobacteria</taxon>
        <taxon>Hyphomicrobiales</taxon>
        <taxon>Phyllobacteriaceae</taxon>
        <taxon>Pseudaminobacter</taxon>
    </lineage>
</organism>
<evidence type="ECO:0000313" key="1">
    <source>
        <dbReference type="EMBL" id="PSJ62279.1"/>
    </source>
</evidence>
<name>A0A2P7SIF8_9HYPH</name>
<keyword evidence="2" id="KW-1185">Reference proteome</keyword>
<proteinExistence type="predicted"/>
<evidence type="ECO:0000313" key="2">
    <source>
        <dbReference type="Proteomes" id="UP000240653"/>
    </source>
</evidence>
<sequence length="59" mass="6875">MAYAWLASTSSRDGLSRRRAWFAWLLSPRRPCLDVRTLSRHLQRDIGYLDGNDPAGRRE</sequence>
<accession>A0A2P7SIF8</accession>
<dbReference type="Proteomes" id="UP000240653">
    <property type="component" value="Unassembled WGS sequence"/>
</dbReference>
<comment type="caution">
    <text evidence="1">The sequence shown here is derived from an EMBL/GenBank/DDBJ whole genome shotgun (WGS) entry which is preliminary data.</text>
</comment>
<reference evidence="1 2" key="1">
    <citation type="submission" date="2018-03" db="EMBL/GenBank/DDBJ databases">
        <title>The draft genome of Mesorhizobium soli JCM 19897.</title>
        <authorList>
            <person name="Li L."/>
            <person name="Liu L."/>
            <person name="Liang L."/>
            <person name="Wang T."/>
            <person name="Zhang X."/>
        </authorList>
    </citation>
    <scope>NUCLEOTIDE SEQUENCE [LARGE SCALE GENOMIC DNA]</scope>
    <source>
        <strain evidence="1 2">JCM 19897</strain>
    </source>
</reference>